<organism evidence="1 2">
    <name type="scientific">Mycobacterium cookii</name>
    <dbReference type="NCBI Taxonomy" id="1775"/>
    <lineage>
        <taxon>Bacteria</taxon>
        <taxon>Bacillati</taxon>
        <taxon>Actinomycetota</taxon>
        <taxon>Actinomycetes</taxon>
        <taxon>Mycobacteriales</taxon>
        <taxon>Mycobacteriaceae</taxon>
        <taxon>Mycobacterium</taxon>
    </lineage>
</organism>
<dbReference type="Gene3D" id="3.40.50.150">
    <property type="entry name" value="Vaccinia Virus protein VP39"/>
    <property type="match status" value="1"/>
</dbReference>
<dbReference type="SUPFAM" id="SSF53335">
    <property type="entry name" value="S-adenosyl-L-methionine-dependent methyltransferases"/>
    <property type="match status" value="1"/>
</dbReference>
<name>A0A7I7L1B1_9MYCO</name>
<dbReference type="Proteomes" id="UP000465866">
    <property type="component" value="Chromosome"/>
</dbReference>
<proteinExistence type="predicted"/>
<protein>
    <recommendedName>
        <fullName evidence="3">Class I SAM-dependent methyltransferase</fullName>
    </recommendedName>
</protein>
<dbReference type="RefSeq" id="WP_163779060.1">
    <property type="nucleotide sequence ID" value="NZ_AP022569.1"/>
</dbReference>
<dbReference type="Pfam" id="PF13578">
    <property type="entry name" value="Methyltransf_24"/>
    <property type="match status" value="1"/>
</dbReference>
<evidence type="ECO:0000313" key="1">
    <source>
        <dbReference type="EMBL" id="BBX47786.1"/>
    </source>
</evidence>
<dbReference type="InterPro" id="IPR029063">
    <property type="entry name" value="SAM-dependent_MTases_sf"/>
</dbReference>
<dbReference type="EMBL" id="AP022569">
    <property type="protein sequence ID" value="BBX47786.1"/>
    <property type="molecule type" value="Genomic_DNA"/>
</dbReference>
<reference evidence="1 2" key="1">
    <citation type="journal article" date="2019" name="Emerg. Microbes Infect.">
        <title>Comprehensive subspecies identification of 175 nontuberculous mycobacteria species based on 7547 genomic profiles.</title>
        <authorList>
            <person name="Matsumoto Y."/>
            <person name="Kinjo T."/>
            <person name="Motooka D."/>
            <person name="Nabeya D."/>
            <person name="Jung N."/>
            <person name="Uechi K."/>
            <person name="Horii T."/>
            <person name="Iida T."/>
            <person name="Fujita J."/>
            <person name="Nakamura S."/>
        </authorList>
    </citation>
    <scope>NUCLEOTIDE SEQUENCE [LARGE SCALE GENOMIC DNA]</scope>
    <source>
        <strain evidence="1 2">JCM 12404</strain>
    </source>
</reference>
<dbReference type="KEGG" id="mcoo:MCOO_38010"/>
<accession>A0A7I7L1B1</accession>
<dbReference type="AlphaFoldDB" id="A0A7I7L1B1"/>
<evidence type="ECO:0008006" key="3">
    <source>
        <dbReference type="Google" id="ProtNLM"/>
    </source>
</evidence>
<sequence>MELDAAYEVRTQGPLDLRVDDQLALADVIAPKWPEFSKSWSRFTNPTNGVFELADGAVYYSMLTMLRPKRIVEVGSGFSSAIALDVRDQELHDLELTFIDPNPARLYKLINEDDHTRITVHTDLVQNVPVELFDVLEKNDILFIDSTHVIGKGSDVNWLFFHVLPRLRPGVIVHFHDIFFPFEYPDAWADWPFNEIYLLQAFLSYNNVFQIMFFNNWFWREHNEFVSRYLPEGARAKPGSIWLRKATSSRRQSRTPKRSTPR</sequence>
<keyword evidence="2" id="KW-1185">Reference proteome</keyword>
<evidence type="ECO:0000313" key="2">
    <source>
        <dbReference type="Proteomes" id="UP000465866"/>
    </source>
</evidence>
<gene>
    <name evidence="1" type="ORF">MCOO_38010</name>
</gene>